<dbReference type="InterPro" id="IPR050204">
    <property type="entry name" value="AraC_XylS_family_regulators"/>
</dbReference>
<dbReference type="SUPFAM" id="SSF46689">
    <property type="entry name" value="Homeodomain-like"/>
    <property type="match status" value="2"/>
</dbReference>
<dbReference type="GO" id="GO:0003700">
    <property type="term" value="F:DNA-binding transcription factor activity"/>
    <property type="evidence" value="ECO:0007669"/>
    <property type="project" value="InterPro"/>
</dbReference>
<dbReference type="PANTHER" id="PTHR46796:SF6">
    <property type="entry name" value="ARAC SUBFAMILY"/>
    <property type="match status" value="1"/>
</dbReference>
<dbReference type="PANTHER" id="PTHR46796">
    <property type="entry name" value="HTH-TYPE TRANSCRIPTIONAL ACTIVATOR RHAS-RELATED"/>
    <property type="match status" value="1"/>
</dbReference>
<evidence type="ECO:0000259" key="4">
    <source>
        <dbReference type="PROSITE" id="PS01124"/>
    </source>
</evidence>
<evidence type="ECO:0000313" key="6">
    <source>
        <dbReference type="Proteomes" id="UP000027604"/>
    </source>
</evidence>
<dbReference type="InterPro" id="IPR009057">
    <property type="entry name" value="Homeodomain-like_sf"/>
</dbReference>
<dbReference type="PROSITE" id="PS00041">
    <property type="entry name" value="HTH_ARAC_FAMILY_1"/>
    <property type="match status" value="1"/>
</dbReference>
<gene>
    <name evidence="5" type="ORF">GJA_433</name>
</gene>
<proteinExistence type="predicted"/>
<dbReference type="KEGG" id="jag:GJA_433"/>
<dbReference type="Pfam" id="PF12833">
    <property type="entry name" value="HTH_18"/>
    <property type="match status" value="1"/>
</dbReference>
<organism evidence="5 6">
    <name type="scientific">Janthinobacterium agaricidamnosum NBRC 102515 = DSM 9628</name>
    <dbReference type="NCBI Taxonomy" id="1349767"/>
    <lineage>
        <taxon>Bacteria</taxon>
        <taxon>Pseudomonadati</taxon>
        <taxon>Pseudomonadota</taxon>
        <taxon>Betaproteobacteria</taxon>
        <taxon>Burkholderiales</taxon>
        <taxon>Oxalobacteraceae</taxon>
        <taxon>Janthinobacterium</taxon>
    </lineage>
</organism>
<feature type="domain" description="HTH araC/xylS-type" evidence="4">
    <location>
        <begin position="247"/>
        <end position="345"/>
    </location>
</feature>
<name>W0V184_9BURK</name>
<dbReference type="eggNOG" id="COG2207">
    <property type="taxonomic scope" value="Bacteria"/>
</dbReference>
<keyword evidence="6" id="KW-1185">Reference proteome</keyword>
<dbReference type="Gene3D" id="1.10.10.60">
    <property type="entry name" value="Homeodomain-like"/>
    <property type="match status" value="1"/>
</dbReference>
<dbReference type="GO" id="GO:0043565">
    <property type="term" value="F:sequence-specific DNA binding"/>
    <property type="evidence" value="ECO:0007669"/>
    <property type="project" value="InterPro"/>
</dbReference>
<evidence type="ECO:0000256" key="3">
    <source>
        <dbReference type="ARBA" id="ARBA00023163"/>
    </source>
</evidence>
<sequence>MKNHSIADGAGAGLSVLAVFGAAASARYTVVLSFLIPMITCDCTMSVRPVPAADSPPAADIAHKVFHTMSQTEARLERYALLGDNLAMAIWDRRTEHSHTSYIQPGHHTLSFYLGGGYGTQRREEPGSHGAPQLLCALPDWHESRWLLRGNVRMLHIYFLPEHFTRRAVVELDREPRGLTLADRTYFEHPRIVSLCRTLSDMPWHGPDAALRANEVTHETLSELLRSQTVPQRQGRLNGGLAPAVRRRLAEFIDAELARNLTLGMLAQVACLSEFHLARMFRVSFGMPPSAWIAQRRIDRARHLLKTTALPLQQVADACGYADASHFSHRFRAATGVPAGHYRKLLLA</sequence>
<dbReference type="SMART" id="SM00342">
    <property type="entry name" value="HTH_ARAC"/>
    <property type="match status" value="1"/>
</dbReference>
<dbReference type="AlphaFoldDB" id="W0V184"/>
<keyword evidence="3" id="KW-0804">Transcription</keyword>
<protein>
    <submittedName>
        <fullName evidence="5">Bacterial regulatory helix-turn-helix s, AraC family protein</fullName>
    </submittedName>
</protein>
<accession>W0V184</accession>
<dbReference type="InterPro" id="IPR018062">
    <property type="entry name" value="HTH_AraC-typ_CS"/>
</dbReference>
<reference evidence="5 6" key="1">
    <citation type="journal article" date="2015" name="Genome Announc.">
        <title>Genome Sequence of Mushroom Soft-Rot Pathogen Janthinobacterium agaricidamnosum.</title>
        <authorList>
            <person name="Graupner K."/>
            <person name="Lackner G."/>
            <person name="Hertweck C."/>
        </authorList>
    </citation>
    <scope>NUCLEOTIDE SEQUENCE [LARGE SCALE GENOMIC DNA]</scope>
    <source>
        <strain evidence="6">NBRC 102515 / DSM 9628</strain>
    </source>
</reference>
<dbReference type="Proteomes" id="UP000027604">
    <property type="component" value="Chromosome I"/>
</dbReference>
<dbReference type="EMBL" id="HG322949">
    <property type="protein sequence ID" value="CDG81093.1"/>
    <property type="molecule type" value="Genomic_DNA"/>
</dbReference>
<evidence type="ECO:0000256" key="2">
    <source>
        <dbReference type="ARBA" id="ARBA00023125"/>
    </source>
</evidence>
<dbReference type="STRING" id="1349767.GJA_433"/>
<dbReference type="PATRIC" id="fig|1349767.4.peg.2147"/>
<evidence type="ECO:0000256" key="1">
    <source>
        <dbReference type="ARBA" id="ARBA00023015"/>
    </source>
</evidence>
<dbReference type="HOGENOM" id="CLU_000445_88_4_4"/>
<keyword evidence="2" id="KW-0238">DNA-binding</keyword>
<dbReference type="InterPro" id="IPR018060">
    <property type="entry name" value="HTH_AraC"/>
</dbReference>
<keyword evidence="1" id="KW-0805">Transcription regulation</keyword>
<evidence type="ECO:0000313" key="5">
    <source>
        <dbReference type="EMBL" id="CDG81093.1"/>
    </source>
</evidence>
<dbReference type="PROSITE" id="PS01124">
    <property type="entry name" value="HTH_ARAC_FAMILY_2"/>
    <property type="match status" value="1"/>
</dbReference>